<feature type="transmembrane region" description="Helical" evidence="1">
    <location>
        <begin position="86"/>
        <end position="106"/>
    </location>
</feature>
<feature type="transmembrane region" description="Helical" evidence="1">
    <location>
        <begin position="118"/>
        <end position="136"/>
    </location>
</feature>
<dbReference type="Proteomes" id="UP000049855">
    <property type="component" value="Unassembled WGS sequence"/>
</dbReference>
<dbReference type="RefSeq" id="WP_021171025.1">
    <property type="nucleotide sequence ID" value="NZ_CTRP01000014.1"/>
</dbReference>
<feature type="transmembrane region" description="Helical" evidence="1">
    <location>
        <begin position="52"/>
        <end position="74"/>
    </location>
</feature>
<reference evidence="3" key="1">
    <citation type="submission" date="2015-03" db="EMBL/GenBank/DDBJ databases">
        <authorList>
            <person name="Nijsse Bart"/>
        </authorList>
    </citation>
    <scope>NUCLEOTIDE SEQUENCE [LARGE SCALE GENOMIC DNA]</scope>
</reference>
<keyword evidence="3" id="KW-1185">Reference proteome</keyword>
<feature type="transmembrane region" description="Helical" evidence="1">
    <location>
        <begin position="7"/>
        <end position="32"/>
    </location>
</feature>
<name>A0A0U1L4F5_9FIRM</name>
<keyword evidence="1" id="KW-1133">Transmembrane helix</keyword>
<sequence>MKYDKPLIAGVIGAASTIIGEVVTRGLTMLGFGEYSIYQLISLVITFNRPTLIIGFIVDCIAGGFIGIILYYALIILERDYLVVKGVATSLFFWFGAEMIFTSTIEGRFIPLRPISDYYVHLIGATAYGVTMGLLFKTYLFHARSRQVNDESNLIFATPAFKHCPTESNEHLKELVEKHEQLLTQIIHERKENKRSFWSRFKFW</sequence>
<keyword evidence="1" id="KW-0812">Transmembrane</keyword>
<proteinExistence type="predicted"/>
<evidence type="ECO:0000313" key="3">
    <source>
        <dbReference type="Proteomes" id="UP000049855"/>
    </source>
</evidence>
<evidence type="ECO:0000256" key="1">
    <source>
        <dbReference type="SAM" id="Phobius"/>
    </source>
</evidence>
<organism evidence="2 3">
    <name type="scientific">Sporomusa ovata</name>
    <dbReference type="NCBI Taxonomy" id="2378"/>
    <lineage>
        <taxon>Bacteria</taxon>
        <taxon>Bacillati</taxon>
        <taxon>Bacillota</taxon>
        <taxon>Negativicutes</taxon>
        <taxon>Selenomonadales</taxon>
        <taxon>Sporomusaceae</taxon>
        <taxon>Sporomusa</taxon>
    </lineage>
</organism>
<dbReference type="AlphaFoldDB" id="A0A0U1L4F5"/>
<protein>
    <submittedName>
        <fullName evidence="2">Predicted membrane protein</fullName>
    </submittedName>
</protein>
<accession>A0A0U1L4F5</accession>
<keyword evidence="1" id="KW-0472">Membrane</keyword>
<gene>
    <name evidence="2" type="ORF">SpAn4DRAFT_0226</name>
</gene>
<dbReference type="EMBL" id="CTRP01000014">
    <property type="protein sequence ID" value="CQR73764.1"/>
    <property type="molecule type" value="Genomic_DNA"/>
</dbReference>
<evidence type="ECO:0000313" key="2">
    <source>
        <dbReference type="EMBL" id="CQR73764.1"/>
    </source>
</evidence>